<proteinExistence type="predicted"/>
<keyword evidence="2" id="KW-1185">Reference proteome</keyword>
<evidence type="ECO:0000313" key="1">
    <source>
        <dbReference type="EMBL" id="WIY51152.1"/>
    </source>
</evidence>
<accession>A0ABY9AWJ7</accession>
<dbReference type="EMBL" id="CP127363">
    <property type="protein sequence ID" value="WIY51152.1"/>
    <property type="molecule type" value="Genomic_DNA"/>
</dbReference>
<evidence type="ECO:0000313" key="2">
    <source>
        <dbReference type="Proteomes" id="UP001242732"/>
    </source>
</evidence>
<protein>
    <submittedName>
        <fullName evidence="1">Uncharacterized protein</fullName>
    </submittedName>
</protein>
<gene>
    <name evidence="1" type="ORF">QRO08_11510</name>
</gene>
<sequence>MSSPHPSTDWSTEQRASVHAAFNDWILICTEEDYQKVSDLYERVASGEIGSMVKLIQACYARSDLLADLPDSLLQQLIARNLPPPSFDAKAAEG</sequence>
<dbReference type="RefSeq" id="WP_011795787.1">
    <property type="nucleotide sequence ID" value="NZ_CP023687.1"/>
</dbReference>
<name>A0ABY9AWJ7_PARCI</name>
<organism evidence="1 2">
    <name type="scientific">Paracidovorax citrulli</name>
    <name type="common">Acidovorax citrulli</name>
    <dbReference type="NCBI Taxonomy" id="80869"/>
    <lineage>
        <taxon>Bacteria</taxon>
        <taxon>Pseudomonadati</taxon>
        <taxon>Pseudomonadota</taxon>
        <taxon>Betaproteobacteria</taxon>
        <taxon>Burkholderiales</taxon>
        <taxon>Comamonadaceae</taxon>
        <taxon>Paracidovorax</taxon>
    </lineage>
</organism>
<reference evidence="1 2" key="1">
    <citation type="submission" date="2023-06" db="EMBL/GenBank/DDBJ databases">
        <authorList>
            <person name="Ham H."/>
            <person name="Park D.S."/>
        </authorList>
    </citation>
    <scope>NUCLEOTIDE SEQUENCE [LARGE SCALE GENOMIC DNA]</scope>
    <source>
        <strain evidence="1 2">KACC 17005</strain>
    </source>
</reference>
<dbReference type="Proteomes" id="UP001242732">
    <property type="component" value="Chromosome"/>
</dbReference>